<dbReference type="EMBL" id="FOAZ01000036">
    <property type="protein sequence ID" value="SEM59220.1"/>
    <property type="molecule type" value="Genomic_DNA"/>
</dbReference>
<accession>A0A1H7ZLF4</accession>
<organism evidence="2 3">
    <name type="scientific">Streptacidiphilus jiangxiensis</name>
    <dbReference type="NCBI Taxonomy" id="235985"/>
    <lineage>
        <taxon>Bacteria</taxon>
        <taxon>Bacillati</taxon>
        <taxon>Actinomycetota</taxon>
        <taxon>Actinomycetes</taxon>
        <taxon>Kitasatosporales</taxon>
        <taxon>Streptomycetaceae</taxon>
        <taxon>Streptacidiphilus</taxon>
    </lineage>
</organism>
<keyword evidence="1" id="KW-0472">Membrane</keyword>
<keyword evidence="1" id="KW-1133">Transmembrane helix</keyword>
<proteinExistence type="predicted"/>
<sequence length="56" mass="5860">MIAAVFLAWVFDTSPVSLPGWALVALGAALVTAVGVILGVLVADRRKARGRAAERR</sequence>
<protein>
    <submittedName>
        <fullName evidence="2">Uncharacterized protein</fullName>
    </submittedName>
</protein>
<evidence type="ECO:0000313" key="2">
    <source>
        <dbReference type="EMBL" id="SEM59220.1"/>
    </source>
</evidence>
<feature type="transmembrane region" description="Helical" evidence="1">
    <location>
        <begin position="20"/>
        <end position="43"/>
    </location>
</feature>
<gene>
    <name evidence="2" type="ORF">SAMN05414137_13620</name>
</gene>
<keyword evidence="3" id="KW-1185">Reference proteome</keyword>
<name>A0A1H7ZLF4_STRJI</name>
<dbReference type="AlphaFoldDB" id="A0A1H7ZLF4"/>
<evidence type="ECO:0000256" key="1">
    <source>
        <dbReference type="SAM" id="Phobius"/>
    </source>
</evidence>
<reference evidence="3" key="1">
    <citation type="submission" date="2016-10" db="EMBL/GenBank/DDBJ databases">
        <authorList>
            <person name="Varghese N."/>
        </authorList>
    </citation>
    <scope>NUCLEOTIDE SEQUENCE [LARGE SCALE GENOMIC DNA]</scope>
    <source>
        <strain evidence="3">DSM 45096 / BCRC 16803 / CGMCC 4.1857 / CIP 109030 / JCM 12277 / KCTC 19219 / NBRC 100920 / 33214</strain>
    </source>
</reference>
<dbReference type="Proteomes" id="UP000183015">
    <property type="component" value="Unassembled WGS sequence"/>
</dbReference>
<keyword evidence="1" id="KW-0812">Transmembrane</keyword>
<evidence type="ECO:0000313" key="3">
    <source>
        <dbReference type="Proteomes" id="UP000183015"/>
    </source>
</evidence>